<dbReference type="OrthoDB" id="5615423at2"/>
<gene>
    <name evidence="1" type="ORF">Tchar_01391</name>
</gene>
<dbReference type="RefSeq" id="WP_144328340.1">
    <property type="nucleotide sequence ID" value="NZ_VJON01000019.1"/>
</dbReference>
<dbReference type="AlphaFoldDB" id="A0A554XF05"/>
<reference evidence="1 2" key="1">
    <citation type="submission" date="2019-07" db="EMBL/GenBank/DDBJ databases">
        <title>Tepidimonas charontis SPSP-6 draft genome.</title>
        <authorList>
            <person name="Da Costa M.S."/>
            <person name="Froufe H.J.C."/>
            <person name="Egas C."/>
            <person name="Albuquerque L."/>
        </authorList>
    </citation>
    <scope>NUCLEOTIDE SEQUENCE [LARGE SCALE GENOMIC DNA]</scope>
    <source>
        <strain evidence="1 2">SPSP-6</strain>
    </source>
</reference>
<dbReference type="SUPFAM" id="SSF52540">
    <property type="entry name" value="P-loop containing nucleoside triphosphate hydrolases"/>
    <property type="match status" value="1"/>
</dbReference>
<proteinExistence type="predicted"/>
<organism evidence="1 2">
    <name type="scientific">Tepidimonas charontis</name>
    <dbReference type="NCBI Taxonomy" id="2267262"/>
    <lineage>
        <taxon>Bacteria</taxon>
        <taxon>Pseudomonadati</taxon>
        <taxon>Pseudomonadota</taxon>
        <taxon>Betaproteobacteria</taxon>
        <taxon>Burkholderiales</taxon>
        <taxon>Tepidimonas</taxon>
    </lineage>
</organism>
<dbReference type="Gene3D" id="3.40.50.300">
    <property type="entry name" value="P-loop containing nucleotide triphosphate hydrolases"/>
    <property type="match status" value="1"/>
</dbReference>
<evidence type="ECO:0000313" key="2">
    <source>
        <dbReference type="Proteomes" id="UP000318294"/>
    </source>
</evidence>
<evidence type="ECO:0000313" key="1">
    <source>
        <dbReference type="EMBL" id="TSE34416.1"/>
    </source>
</evidence>
<dbReference type="InterPro" id="IPR027417">
    <property type="entry name" value="P-loop_NTPase"/>
</dbReference>
<keyword evidence="2" id="KW-1185">Reference proteome</keyword>
<name>A0A554XF05_9BURK</name>
<dbReference type="Proteomes" id="UP000318294">
    <property type="component" value="Unassembled WGS sequence"/>
</dbReference>
<accession>A0A554XF05</accession>
<sequence>MKPVIFSHGEKGGVGKSTVAALMCDALIFRGEKRIAIVDGDGTTDDVTRRYGAHAASSAIIGLADPSEKERAINKLVDYIEQVHLDVDAIVVNLPATASETVDPEAEIIRHALEDLDLELRIVYSASNNTVAFEALKQSFENGLAQACEKRLALAPAFLRDDGLLERLKKVVPDAAEFERLPADTYALIQQHATIPMYHLALGNHPDALKSPIQRIRISGWTQRGIKTLAPVLEDLMGGGE</sequence>
<dbReference type="EMBL" id="VJON01000019">
    <property type="protein sequence ID" value="TSE34416.1"/>
    <property type="molecule type" value="Genomic_DNA"/>
</dbReference>
<comment type="caution">
    <text evidence="1">The sequence shown here is derived from an EMBL/GenBank/DDBJ whole genome shotgun (WGS) entry which is preliminary data.</text>
</comment>
<protein>
    <submittedName>
        <fullName evidence="1">Uncharacterized protein</fullName>
    </submittedName>
</protein>